<gene>
    <name evidence="1" type="ORF">H4W34_003815</name>
</gene>
<dbReference type="InterPro" id="IPR006764">
    <property type="entry name" value="SAM_dep_MeTrfase_SAV2177_type"/>
</dbReference>
<accession>A0ABR9JTU1</accession>
<proteinExistence type="predicted"/>
<protein>
    <recommendedName>
        <fullName evidence="3">S-adenosyl methyltransferase</fullName>
    </recommendedName>
</protein>
<dbReference type="RefSeq" id="WP_192760437.1">
    <property type="nucleotide sequence ID" value="NZ_JADBDZ010000001.1"/>
</dbReference>
<dbReference type="SUPFAM" id="SSF53335">
    <property type="entry name" value="S-adenosyl-L-methionine-dependent methyltransferases"/>
    <property type="match status" value="1"/>
</dbReference>
<reference evidence="1 2" key="1">
    <citation type="submission" date="2020-10" db="EMBL/GenBank/DDBJ databases">
        <title>Sequencing the genomes of 1000 actinobacteria strains.</title>
        <authorList>
            <person name="Klenk H.-P."/>
        </authorList>
    </citation>
    <scope>NUCLEOTIDE SEQUENCE [LARGE SCALE GENOMIC DNA]</scope>
    <source>
        <strain evidence="1 2">DSM 46744</strain>
    </source>
</reference>
<evidence type="ECO:0000313" key="1">
    <source>
        <dbReference type="EMBL" id="MBE1533982.1"/>
    </source>
</evidence>
<comment type="caution">
    <text evidence="1">The sequence shown here is derived from an EMBL/GenBank/DDBJ whole genome shotgun (WGS) entry which is preliminary data.</text>
</comment>
<dbReference type="PIRSF" id="PIRSF017393">
    <property type="entry name" value="MTase_SAV2177"/>
    <property type="match status" value="1"/>
</dbReference>
<evidence type="ECO:0008006" key="3">
    <source>
        <dbReference type="Google" id="ProtNLM"/>
    </source>
</evidence>
<dbReference type="Gene3D" id="3.40.50.150">
    <property type="entry name" value="Vaccinia Virus protein VP39"/>
    <property type="match status" value="1"/>
</dbReference>
<sequence>MPNFDSSIPNIARIYDAMLGGKDNFAVDREAADRLVELEPLSPLYAREHRRYIGRAIEVVAGRGVRQFLDVGTGLPTMDNVHQIAQRRAPGSRVVYVDNDPNVCAHARALLADDVDVAVVEEDLRRPERILAGAAGSMELDEPMCVLVTGVLHFVPDDDDPFGAVGCLVEAMAPGSFLVISHITDERVRDTRPSDNRSGLAVYARSNAPMHPRNRVVVERFLRGLEVVDPGITCISEWANPDPPLIHEELRGVWLAAVARKP</sequence>
<name>A0ABR9JTU1_9ACTN</name>
<organism evidence="1 2">
    <name type="scientific">Actinomadura algeriensis</name>
    <dbReference type="NCBI Taxonomy" id="1679523"/>
    <lineage>
        <taxon>Bacteria</taxon>
        <taxon>Bacillati</taxon>
        <taxon>Actinomycetota</taxon>
        <taxon>Actinomycetes</taxon>
        <taxon>Streptosporangiales</taxon>
        <taxon>Thermomonosporaceae</taxon>
        <taxon>Actinomadura</taxon>
    </lineage>
</organism>
<dbReference type="Pfam" id="PF04672">
    <property type="entry name" value="Methyltransf_19"/>
    <property type="match status" value="1"/>
</dbReference>
<dbReference type="Proteomes" id="UP000627838">
    <property type="component" value="Unassembled WGS sequence"/>
</dbReference>
<dbReference type="EMBL" id="JADBDZ010000001">
    <property type="protein sequence ID" value="MBE1533982.1"/>
    <property type="molecule type" value="Genomic_DNA"/>
</dbReference>
<dbReference type="InterPro" id="IPR029063">
    <property type="entry name" value="SAM-dependent_MTases_sf"/>
</dbReference>
<keyword evidence="2" id="KW-1185">Reference proteome</keyword>
<evidence type="ECO:0000313" key="2">
    <source>
        <dbReference type="Proteomes" id="UP000627838"/>
    </source>
</evidence>